<feature type="domain" description="DNA helicase Holliday junction RuvA type" evidence="7">
    <location>
        <begin position="1"/>
        <end position="61"/>
    </location>
</feature>
<dbReference type="InterPro" id="IPR010994">
    <property type="entry name" value="RuvA_2-like"/>
</dbReference>
<evidence type="ECO:0000256" key="4">
    <source>
        <dbReference type="ARBA" id="ARBA00023172"/>
    </source>
</evidence>
<keyword evidence="4 6" id="KW-0233">DNA recombination</keyword>
<dbReference type="EMBL" id="CP021417">
    <property type="protein sequence ID" value="ARU46265.1"/>
    <property type="molecule type" value="Genomic_DNA"/>
</dbReference>
<comment type="subcellular location">
    <subcellularLocation>
        <location evidence="6">Cytoplasm</location>
    </subcellularLocation>
</comment>
<keyword evidence="3 6" id="KW-0238">DNA-binding</keyword>
<dbReference type="Proteomes" id="UP000195652">
    <property type="component" value="Chromosome"/>
</dbReference>
<dbReference type="GeneID" id="75007983"/>
<dbReference type="GO" id="GO:0006281">
    <property type="term" value="P:DNA repair"/>
    <property type="evidence" value="ECO:0007669"/>
    <property type="project" value="UniProtKB-UniRule"/>
</dbReference>
<reference evidence="9 10" key="3">
    <citation type="journal article" date="2020" name="Int. J. Syst. Evol. Microbiol.">
        <title>Corynebacterium silvaticum sp. nov., a unique group of NTTB corynebacteria in wild boar and roe deer.</title>
        <authorList>
            <person name="Dangel A."/>
            <person name="Berger A."/>
            <person name="Rau J."/>
            <person name="Eisenberg T."/>
            <person name="Kampfer P."/>
            <person name="Margos G."/>
            <person name="Contzen M."/>
            <person name="Busse H.J."/>
            <person name="Konrad R."/>
            <person name="Peters M."/>
            <person name="Sting R."/>
            <person name="Sing A."/>
        </authorList>
    </citation>
    <scope>NUCLEOTIDE SEQUENCE [LARGE SCALE GENOMIC DNA]</scope>
    <source>
        <strain evidence="9 10">PO100/5</strain>
    </source>
</reference>
<comment type="subunit">
    <text evidence="6">Homotetramer. Forms an RuvA(8)-RuvB(12)-Holliday junction (HJ) complex. HJ DNA is sandwiched between 2 RuvA tetramers; dsDNA enters through RuvA and exits via RuvB. An RuvB hexamer assembles on each DNA strand where it exits the tetramer. Each RuvB hexamer is contacted by two RuvA subunits (via domain III) on 2 adjacent RuvB subunits; this complex drives branch migration. In the full resolvosome a probable DNA-RuvA(4)-RuvB(12)-RuvC(2) complex forms which resolves the HJ.</text>
</comment>
<dbReference type="InterPro" id="IPR036267">
    <property type="entry name" value="RuvA_C_sf"/>
</dbReference>
<comment type="caution">
    <text evidence="6">Lacks conserved residue(s) required for the propagation of feature annotation.</text>
</comment>
<dbReference type="InterPro" id="IPR011114">
    <property type="entry name" value="RuvA_C"/>
</dbReference>
<evidence type="ECO:0000313" key="9">
    <source>
        <dbReference type="EMBL" id="ARU46265.1"/>
    </source>
</evidence>
<name>A0A7Y4LG65_9CORY</name>
<dbReference type="Gene3D" id="1.10.8.10">
    <property type="entry name" value="DNA helicase RuvA subunit, C-terminal domain"/>
    <property type="match status" value="1"/>
</dbReference>
<evidence type="ECO:0000313" key="10">
    <source>
        <dbReference type="Proteomes" id="UP000195652"/>
    </source>
</evidence>
<reference evidence="9 10" key="1">
    <citation type="journal article" date="2014" name="BMC Vet. Res.">
        <title>First report of Corynebacterium pseudotuberculosis from caseous lymphadenitis lesions in Black Alentejano pig (Sus scrofa domesticus).</title>
        <authorList>
            <person name="Oliveira M."/>
            <person name="Barroco C."/>
            <person name="Mottola C."/>
            <person name="Santos R."/>
            <person name="Lemsaddek A."/>
            <person name="Tavares L."/>
            <person name="Semedo-Lemsaddek T."/>
        </authorList>
    </citation>
    <scope>NUCLEOTIDE SEQUENCE [LARGE SCALE GENOMIC DNA]</scope>
    <source>
        <strain evidence="9 10">PO100/5</strain>
    </source>
</reference>
<dbReference type="InterPro" id="IPR012340">
    <property type="entry name" value="NA-bd_OB-fold"/>
</dbReference>
<comment type="domain">
    <text evidence="6">Has three domains with a flexible linker between the domains II and III and assumes an 'L' shape. Domain III is highly mobile and contacts RuvB.</text>
</comment>
<keyword evidence="2 6" id="KW-0227">DNA damage</keyword>
<reference evidence="9 10" key="2">
    <citation type="journal article" date="2020" name="Antonie Van Leeuwenhoek">
        <title>Phylogenomic characterisation of a novel corynebacterial species pathogenic to animals.</title>
        <authorList>
            <person name="Moller J."/>
            <person name="Musella L."/>
            <person name="Melnikov V."/>
            <person name="Geissdorfer W."/>
            <person name="Burkovski A."/>
            <person name="Sangal V."/>
        </authorList>
    </citation>
    <scope>NUCLEOTIDE SEQUENCE [LARGE SCALE GENOMIC DNA]</scope>
    <source>
        <strain evidence="9 10">PO100/5</strain>
    </source>
</reference>
<evidence type="ECO:0000259" key="7">
    <source>
        <dbReference type="Pfam" id="PF01330"/>
    </source>
</evidence>
<dbReference type="InterPro" id="IPR000085">
    <property type="entry name" value="RuvA"/>
</dbReference>
<accession>A0A7Y4LG65</accession>
<dbReference type="GO" id="GO:0048476">
    <property type="term" value="C:Holliday junction resolvase complex"/>
    <property type="evidence" value="ECO:0007669"/>
    <property type="project" value="UniProtKB-UniRule"/>
</dbReference>
<dbReference type="Pfam" id="PF01330">
    <property type="entry name" value="RuvA_N"/>
    <property type="match status" value="1"/>
</dbReference>
<keyword evidence="10" id="KW-1185">Reference proteome</keyword>
<dbReference type="InterPro" id="IPR013849">
    <property type="entry name" value="DNA_helicase_Holl-junc_RuvA_I"/>
</dbReference>
<dbReference type="AlphaFoldDB" id="A0A7Y4LG65"/>
<dbReference type="OrthoDB" id="5293449at2"/>
<keyword evidence="5 6" id="KW-0234">DNA repair</keyword>
<proteinExistence type="inferred from homology"/>
<dbReference type="RefSeq" id="WP_087454078.1">
    <property type="nucleotide sequence ID" value="NZ_CP021417.2"/>
</dbReference>
<dbReference type="GO" id="GO:0000400">
    <property type="term" value="F:four-way junction DNA binding"/>
    <property type="evidence" value="ECO:0007669"/>
    <property type="project" value="UniProtKB-UniRule"/>
</dbReference>
<dbReference type="Pfam" id="PF07499">
    <property type="entry name" value="RuvA_C"/>
    <property type="match status" value="1"/>
</dbReference>
<comment type="function">
    <text evidence="6">The RuvA-RuvB-RuvC complex processes Holliday junction (HJ) DNA during genetic recombination and DNA repair, while the RuvA-RuvB complex plays an important role in the rescue of blocked DNA replication forks via replication fork reversal (RFR). RuvA specifically binds to HJ cruciform DNA, conferring on it an open structure. The RuvB hexamer acts as an ATP-dependent pump, pulling dsDNA into and through the RuvAB complex. HJ branch migration allows RuvC to scan DNA until it finds its consensus sequence, where it cleaves and resolves the cruciform DNA.</text>
</comment>
<evidence type="ECO:0000256" key="5">
    <source>
        <dbReference type="ARBA" id="ARBA00023204"/>
    </source>
</evidence>
<dbReference type="KEGG" id="csil:CBE74_06920"/>
<evidence type="ECO:0000256" key="1">
    <source>
        <dbReference type="ARBA" id="ARBA00022490"/>
    </source>
</evidence>
<feature type="region of interest" description="Domain III" evidence="6">
    <location>
        <begin position="153"/>
        <end position="204"/>
    </location>
</feature>
<comment type="similarity">
    <text evidence="6">Belongs to the RuvA family.</text>
</comment>
<protein>
    <recommendedName>
        <fullName evidence="6">Holliday junction branch migration complex subunit RuvA</fullName>
    </recommendedName>
</protein>
<evidence type="ECO:0000259" key="8">
    <source>
        <dbReference type="Pfam" id="PF07499"/>
    </source>
</evidence>
<dbReference type="GO" id="GO:0005524">
    <property type="term" value="F:ATP binding"/>
    <property type="evidence" value="ECO:0007669"/>
    <property type="project" value="InterPro"/>
</dbReference>
<sequence>MIVSLRGTVASIGLGSAVIECNGVGYEVLASPSTLAHMSRGEEFFVLTTMVVREDSQTLYGFANDESRQMFTLLQTVSGLGPKLALAAQSVLSATDLAHAIANQDAKTLQRIPGVGKRVAERIIVDLKDKVSAFITAGGTAAPAPGGTSLATSDVSAQVLEALLGLGFTEKVAEPVVVSVLAESPNATTSQVLRLALSALGTKK</sequence>
<reference evidence="9 10" key="4">
    <citation type="journal article" date="2020" name="PLoS ONE">
        <title>Taxonomic classification of strain PO100/5 shows a broader geographic distribution and genetic markers of the recently described Corynebacterium silvaticum.</title>
        <authorList>
            <person name="Viana M.V.C."/>
            <person name="Profeta R."/>
            <person name="da Silva A.L."/>
            <person name="Hurtado R."/>
            <person name="Cerqueira J.C."/>
            <person name="Ribeiro B.F.S."/>
            <person name="Almeida M.O."/>
            <person name="Morais-Rodrigues F."/>
            <person name="Soares S.C."/>
            <person name="Oliveira M."/>
            <person name="Tavares L."/>
            <person name="Figueiredo H."/>
            <person name="Wattam A.R."/>
            <person name="Barh D."/>
            <person name="Ghosh P."/>
            <person name="Silva A."/>
            <person name="Azevedo V."/>
        </authorList>
    </citation>
    <scope>NUCLEOTIDE SEQUENCE [LARGE SCALE GENOMIC DNA]</scope>
    <source>
        <strain evidence="9 10">PO100/5</strain>
    </source>
</reference>
<evidence type="ECO:0000256" key="6">
    <source>
        <dbReference type="HAMAP-Rule" id="MF_00031"/>
    </source>
</evidence>
<gene>
    <name evidence="6 9" type="primary">ruvA</name>
    <name evidence="9" type="ORF">CBE74_06920</name>
</gene>
<feature type="domain" description="Holliday junction DNA helicase RuvA C-terminal" evidence="8">
    <location>
        <begin position="154"/>
        <end position="200"/>
    </location>
</feature>
<dbReference type="SUPFAM" id="SSF50249">
    <property type="entry name" value="Nucleic acid-binding proteins"/>
    <property type="match status" value="1"/>
</dbReference>
<dbReference type="GO" id="GO:0006310">
    <property type="term" value="P:DNA recombination"/>
    <property type="evidence" value="ECO:0007669"/>
    <property type="project" value="UniProtKB-UniRule"/>
</dbReference>
<organism evidence="9 10">
    <name type="scientific">Corynebacterium silvaticum</name>
    <dbReference type="NCBI Taxonomy" id="2320431"/>
    <lineage>
        <taxon>Bacteria</taxon>
        <taxon>Bacillati</taxon>
        <taxon>Actinomycetota</taxon>
        <taxon>Actinomycetes</taxon>
        <taxon>Mycobacteriales</taxon>
        <taxon>Corynebacteriaceae</taxon>
        <taxon>Corynebacterium</taxon>
    </lineage>
</organism>
<dbReference type="SUPFAM" id="SSF46929">
    <property type="entry name" value="DNA helicase RuvA subunit, C-terminal domain"/>
    <property type="match status" value="1"/>
</dbReference>
<keyword evidence="1 6" id="KW-0963">Cytoplasm</keyword>
<dbReference type="GO" id="GO:0005737">
    <property type="term" value="C:cytoplasm"/>
    <property type="evidence" value="ECO:0007669"/>
    <property type="project" value="UniProtKB-SubCell"/>
</dbReference>
<dbReference type="SUPFAM" id="SSF47781">
    <property type="entry name" value="RuvA domain 2-like"/>
    <property type="match status" value="1"/>
</dbReference>
<dbReference type="GO" id="GO:0009378">
    <property type="term" value="F:four-way junction helicase activity"/>
    <property type="evidence" value="ECO:0007669"/>
    <property type="project" value="InterPro"/>
</dbReference>
<dbReference type="HAMAP" id="MF_00031">
    <property type="entry name" value="DNA_HJ_migration_RuvA"/>
    <property type="match status" value="1"/>
</dbReference>
<dbReference type="Gene3D" id="1.10.150.20">
    <property type="entry name" value="5' to 3' exonuclease, C-terminal subdomain"/>
    <property type="match status" value="1"/>
</dbReference>
<dbReference type="Pfam" id="PF14520">
    <property type="entry name" value="HHH_5"/>
    <property type="match status" value="1"/>
</dbReference>
<dbReference type="GO" id="GO:0009379">
    <property type="term" value="C:Holliday junction helicase complex"/>
    <property type="evidence" value="ECO:0007669"/>
    <property type="project" value="InterPro"/>
</dbReference>
<dbReference type="Gene3D" id="2.40.50.140">
    <property type="entry name" value="Nucleic acid-binding proteins"/>
    <property type="match status" value="1"/>
</dbReference>
<evidence type="ECO:0000256" key="3">
    <source>
        <dbReference type="ARBA" id="ARBA00023125"/>
    </source>
</evidence>
<evidence type="ECO:0000256" key="2">
    <source>
        <dbReference type="ARBA" id="ARBA00022763"/>
    </source>
</evidence>
<dbReference type="CDD" id="cd14332">
    <property type="entry name" value="UBA_RuvA_C"/>
    <property type="match status" value="1"/>
</dbReference>
<dbReference type="NCBIfam" id="TIGR00084">
    <property type="entry name" value="ruvA"/>
    <property type="match status" value="1"/>
</dbReference>